<dbReference type="Proteomes" id="UP000811545">
    <property type="component" value="Unassembled WGS sequence"/>
</dbReference>
<sequence>MFSFIDRLFTLDNLLLYGALLLAFTIHEFAHAWVTDKLGDPTPRYLKRLTLNPLRHIDLLGLLALIIFRVGWGKPVPINHYYYKNPKRDLLLTSVAGVSANLALALIATLLLIIVNRLPFLNLFYLQQFLVYVGIYSIVLMLFNLLPLPPLDGFKAFLLIFIPRPFRYLEDQQMNFYGILILIVMLYTGFISGYIGFGVELFTTFLYAIGAL</sequence>
<evidence type="ECO:0000256" key="7">
    <source>
        <dbReference type="ARBA" id="ARBA00022723"/>
    </source>
</evidence>
<dbReference type="InterPro" id="IPR052348">
    <property type="entry name" value="Metallopeptidase_M50B"/>
</dbReference>
<keyword evidence="11" id="KW-0482">Metalloprotease</keyword>
<keyword evidence="10 13" id="KW-1133">Transmembrane helix</keyword>
<feature type="transmembrane region" description="Helical" evidence="13">
    <location>
        <begin position="14"/>
        <end position="34"/>
    </location>
</feature>
<keyword evidence="9" id="KW-0862">Zinc</keyword>
<evidence type="ECO:0008006" key="16">
    <source>
        <dbReference type="Google" id="ProtNLM"/>
    </source>
</evidence>
<feature type="transmembrane region" description="Helical" evidence="13">
    <location>
        <begin position="54"/>
        <end position="72"/>
    </location>
</feature>
<evidence type="ECO:0000256" key="8">
    <source>
        <dbReference type="ARBA" id="ARBA00022801"/>
    </source>
</evidence>
<evidence type="ECO:0000256" key="12">
    <source>
        <dbReference type="ARBA" id="ARBA00023136"/>
    </source>
</evidence>
<evidence type="ECO:0000256" key="11">
    <source>
        <dbReference type="ARBA" id="ARBA00023049"/>
    </source>
</evidence>
<keyword evidence="12 13" id="KW-0472">Membrane</keyword>
<evidence type="ECO:0000256" key="6">
    <source>
        <dbReference type="ARBA" id="ARBA00022692"/>
    </source>
</evidence>
<evidence type="ECO:0000256" key="9">
    <source>
        <dbReference type="ARBA" id="ARBA00022833"/>
    </source>
</evidence>
<dbReference type="GO" id="GO:0005886">
    <property type="term" value="C:plasma membrane"/>
    <property type="evidence" value="ECO:0007669"/>
    <property type="project" value="UniProtKB-SubCell"/>
</dbReference>
<evidence type="ECO:0000256" key="3">
    <source>
        <dbReference type="ARBA" id="ARBA00007931"/>
    </source>
</evidence>
<proteinExistence type="inferred from homology"/>
<comment type="similarity">
    <text evidence="3">Belongs to the peptidase M50B family.</text>
</comment>
<comment type="subcellular location">
    <subcellularLocation>
        <location evidence="2">Cell membrane</location>
        <topology evidence="2">Multi-pass membrane protein</topology>
    </subcellularLocation>
</comment>
<evidence type="ECO:0000256" key="10">
    <source>
        <dbReference type="ARBA" id="ARBA00022989"/>
    </source>
</evidence>
<dbReference type="PANTHER" id="PTHR35864:SF1">
    <property type="entry name" value="ZINC METALLOPROTEASE YWHC-RELATED"/>
    <property type="match status" value="1"/>
</dbReference>
<keyword evidence="7" id="KW-0479">Metal-binding</keyword>
<dbReference type="GO" id="GO:0046872">
    <property type="term" value="F:metal ion binding"/>
    <property type="evidence" value="ECO:0007669"/>
    <property type="project" value="UniProtKB-KW"/>
</dbReference>
<dbReference type="GO" id="GO:0008237">
    <property type="term" value="F:metallopeptidase activity"/>
    <property type="evidence" value="ECO:0007669"/>
    <property type="project" value="UniProtKB-KW"/>
</dbReference>
<name>A0A9E2F659_PSYF1</name>
<dbReference type="InterPro" id="IPR044537">
    <property type="entry name" value="Rip2-like"/>
</dbReference>
<keyword evidence="5" id="KW-0645">Protease</keyword>
<evidence type="ECO:0000256" key="5">
    <source>
        <dbReference type="ARBA" id="ARBA00022670"/>
    </source>
</evidence>
<feature type="transmembrane region" description="Helical" evidence="13">
    <location>
        <begin position="92"/>
        <end position="115"/>
    </location>
</feature>
<evidence type="ECO:0000256" key="2">
    <source>
        <dbReference type="ARBA" id="ARBA00004651"/>
    </source>
</evidence>
<protein>
    <recommendedName>
        <fullName evidence="16">Site-2 protease family protein</fullName>
    </recommendedName>
</protein>
<comment type="cofactor">
    <cofactor evidence="1">
        <name>Zn(2+)</name>
        <dbReference type="ChEBI" id="CHEBI:29105"/>
    </cofactor>
</comment>
<comment type="caution">
    <text evidence="14">The sequence shown here is derived from an EMBL/GenBank/DDBJ whole genome shotgun (WGS) entry which is preliminary data.</text>
</comment>
<evidence type="ECO:0000256" key="4">
    <source>
        <dbReference type="ARBA" id="ARBA00022475"/>
    </source>
</evidence>
<gene>
    <name evidence="14" type="ORF">DDT42_00899</name>
</gene>
<keyword evidence="4" id="KW-1003">Cell membrane</keyword>
<evidence type="ECO:0000256" key="13">
    <source>
        <dbReference type="SAM" id="Phobius"/>
    </source>
</evidence>
<dbReference type="GO" id="GO:0006508">
    <property type="term" value="P:proteolysis"/>
    <property type="evidence" value="ECO:0007669"/>
    <property type="project" value="UniProtKB-KW"/>
</dbReference>
<evidence type="ECO:0000256" key="1">
    <source>
        <dbReference type="ARBA" id="ARBA00001947"/>
    </source>
</evidence>
<feature type="transmembrane region" description="Helical" evidence="13">
    <location>
        <begin position="174"/>
        <end position="197"/>
    </location>
</feature>
<evidence type="ECO:0000313" key="15">
    <source>
        <dbReference type="Proteomes" id="UP000811545"/>
    </source>
</evidence>
<dbReference type="CDD" id="cd06158">
    <property type="entry name" value="S2P-M50_like_1"/>
    <property type="match status" value="1"/>
</dbReference>
<evidence type="ECO:0000313" key="14">
    <source>
        <dbReference type="EMBL" id="MBT9145035.1"/>
    </source>
</evidence>
<keyword evidence="6 13" id="KW-0812">Transmembrane</keyword>
<reference evidence="14 15" key="1">
    <citation type="journal article" date="2021" name="bioRxiv">
        <title>Unique metabolic strategies in Hadean analogues reveal hints for primordial physiology.</title>
        <authorList>
            <person name="Nobu M.K."/>
            <person name="Nakai R."/>
            <person name="Tamazawa S."/>
            <person name="Mori H."/>
            <person name="Toyoda A."/>
            <person name="Ijiri A."/>
            <person name="Suzuki S."/>
            <person name="Kurokawa K."/>
            <person name="Kamagata Y."/>
            <person name="Tamaki H."/>
        </authorList>
    </citation>
    <scope>NUCLEOTIDE SEQUENCE [LARGE SCALE GENOMIC DNA]</scope>
    <source>
        <strain evidence="14">BS525</strain>
    </source>
</reference>
<keyword evidence="8" id="KW-0378">Hydrolase</keyword>
<dbReference type="AlphaFoldDB" id="A0A9E2F659"/>
<organism evidence="14 15">
    <name type="scientific">Psychracetigena formicireducens</name>
    <dbReference type="NCBI Taxonomy" id="2986056"/>
    <lineage>
        <taxon>Bacteria</taxon>
        <taxon>Bacillati</taxon>
        <taxon>Candidatus Lithacetigenota</taxon>
        <taxon>Candidatus Psychracetigena</taxon>
    </lineage>
</organism>
<feature type="transmembrane region" description="Helical" evidence="13">
    <location>
        <begin position="135"/>
        <end position="162"/>
    </location>
</feature>
<dbReference type="PANTHER" id="PTHR35864">
    <property type="entry name" value="ZINC METALLOPROTEASE MJ0611-RELATED"/>
    <property type="match status" value="1"/>
</dbReference>
<dbReference type="EMBL" id="QLTW01000042">
    <property type="protein sequence ID" value="MBT9145035.1"/>
    <property type="molecule type" value="Genomic_DNA"/>
</dbReference>
<accession>A0A9E2F659</accession>